<dbReference type="PRINTS" id="PR00007">
    <property type="entry name" value="COMPLEMNTC1Q"/>
</dbReference>
<feature type="domain" description="C1q" evidence="5">
    <location>
        <begin position="139"/>
        <end position="277"/>
    </location>
</feature>
<dbReference type="InterPro" id="IPR008983">
    <property type="entry name" value="Tumour_necrosis_fac-like_dom"/>
</dbReference>
<evidence type="ECO:0000313" key="7">
    <source>
        <dbReference type="Proteomes" id="UP000507470"/>
    </source>
</evidence>
<reference evidence="6 7" key="1">
    <citation type="submission" date="2020-06" db="EMBL/GenBank/DDBJ databases">
        <authorList>
            <person name="Li R."/>
            <person name="Bekaert M."/>
        </authorList>
    </citation>
    <scope>NUCLEOTIDE SEQUENCE [LARGE SCALE GENOMIC DNA]</scope>
    <source>
        <strain evidence="7">wild</strain>
    </source>
</reference>
<dbReference type="PROSITE" id="PS50871">
    <property type="entry name" value="C1Q"/>
    <property type="match status" value="1"/>
</dbReference>
<accession>A0A6J8BLF5</accession>
<dbReference type="EMBL" id="CACVKT020003664">
    <property type="protein sequence ID" value="CAC5384868.1"/>
    <property type="molecule type" value="Genomic_DNA"/>
</dbReference>
<evidence type="ECO:0000259" key="5">
    <source>
        <dbReference type="PROSITE" id="PS50871"/>
    </source>
</evidence>
<keyword evidence="2" id="KW-0964">Secreted</keyword>
<evidence type="ECO:0000313" key="6">
    <source>
        <dbReference type="EMBL" id="CAC5384868.1"/>
    </source>
</evidence>
<evidence type="ECO:0000256" key="2">
    <source>
        <dbReference type="ARBA" id="ARBA00022525"/>
    </source>
</evidence>
<organism evidence="6 7">
    <name type="scientific">Mytilus coruscus</name>
    <name type="common">Sea mussel</name>
    <dbReference type="NCBI Taxonomy" id="42192"/>
    <lineage>
        <taxon>Eukaryota</taxon>
        <taxon>Metazoa</taxon>
        <taxon>Spiralia</taxon>
        <taxon>Lophotrochozoa</taxon>
        <taxon>Mollusca</taxon>
        <taxon>Bivalvia</taxon>
        <taxon>Autobranchia</taxon>
        <taxon>Pteriomorphia</taxon>
        <taxon>Mytilida</taxon>
        <taxon>Mytiloidea</taxon>
        <taxon>Mytilidae</taxon>
        <taxon>Mytilinae</taxon>
        <taxon>Mytilus</taxon>
    </lineage>
</organism>
<dbReference type="Pfam" id="PF00386">
    <property type="entry name" value="C1q"/>
    <property type="match status" value="1"/>
</dbReference>
<dbReference type="InterPro" id="IPR050822">
    <property type="entry name" value="Cerebellin_Synaptic_Org"/>
</dbReference>
<dbReference type="PANTHER" id="PTHR22923">
    <property type="entry name" value="CEREBELLIN-RELATED"/>
    <property type="match status" value="1"/>
</dbReference>
<dbReference type="GO" id="GO:0005576">
    <property type="term" value="C:extracellular region"/>
    <property type="evidence" value="ECO:0007669"/>
    <property type="project" value="UniProtKB-SubCell"/>
</dbReference>
<evidence type="ECO:0000256" key="3">
    <source>
        <dbReference type="ARBA" id="ARBA00022729"/>
    </source>
</evidence>
<keyword evidence="3 4" id="KW-0732">Signal</keyword>
<dbReference type="InterPro" id="IPR001073">
    <property type="entry name" value="C1q_dom"/>
</dbReference>
<dbReference type="OrthoDB" id="6154955at2759"/>
<name>A0A6J8BLF5_MYTCO</name>
<gene>
    <name evidence="6" type="ORF">MCOR_20475</name>
</gene>
<proteinExistence type="predicted"/>
<dbReference type="PANTHER" id="PTHR22923:SF116">
    <property type="entry name" value="C1Q DOMAIN-CONTAINING PROTEIN"/>
    <property type="match status" value="1"/>
</dbReference>
<feature type="signal peptide" evidence="4">
    <location>
        <begin position="1"/>
        <end position="20"/>
    </location>
</feature>
<protein>
    <recommendedName>
        <fullName evidence="5">C1q domain-containing protein</fullName>
    </recommendedName>
</protein>
<dbReference type="Gene3D" id="2.60.120.40">
    <property type="match status" value="1"/>
</dbReference>
<keyword evidence="7" id="KW-1185">Reference proteome</keyword>
<evidence type="ECO:0000256" key="4">
    <source>
        <dbReference type="SAM" id="SignalP"/>
    </source>
</evidence>
<dbReference type="SMART" id="SM00110">
    <property type="entry name" value="C1Q"/>
    <property type="match status" value="1"/>
</dbReference>
<sequence length="277" mass="30873">MVVIFLIFAICCIHFDSVSGSDDRISRLEKLVEAHNVMILGLKKAFDTQNIKIDRLEKQLQSCKACFDFKRSNNTSSLLSHQILTSRNEKNLDTPIDITGGPKQQNAKSLSKNYIYYYRLSTKSKKIRNPSTDINKSTIDEEFDAFHAYLSKPEKDPGHHHTIIFDTVLANSGNGYNNHTGSFIAPVDGVYVFAFSVTGIPGSRMPVQLVVNSNIVGAVAADSQSDTPNPSASTVVIVHLNQDDTCLLRTATNTRWVVGSLYSRFDWSRCSFSGWKL</sequence>
<dbReference type="SUPFAM" id="SSF49842">
    <property type="entry name" value="TNF-like"/>
    <property type="match status" value="1"/>
</dbReference>
<feature type="chain" id="PRO_5027071368" description="C1q domain-containing protein" evidence="4">
    <location>
        <begin position="21"/>
        <end position="277"/>
    </location>
</feature>
<comment type="subcellular location">
    <subcellularLocation>
        <location evidence="1">Secreted</location>
    </subcellularLocation>
</comment>
<dbReference type="AlphaFoldDB" id="A0A6J8BLF5"/>
<evidence type="ECO:0000256" key="1">
    <source>
        <dbReference type="ARBA" id="ARBA00004613"/>
    </source>
</evidence>
<dbReference type="Proteomes" id="UP000507470">
    <property type="component" value="Unassembled WGS sequence"/>
</dbReference>